<dbReference type="STRING" id="999415.HMPREF9943_00531"/>
<evidence type="ECO:0000256" key="3">
    <source>
        <dbReference type="ARBA" id="ARBA00022729"/>
    </source>
</evidence>
<evidence type="ECO:0000256" key="2">
    <source>
        <dbReference type="ARBA" id="ARBA00022448"/>
    </source>
</evidence>
<dbReference type="PROSITE" id="PS51257">
    <property type="entry name" value="PROKAR_LIPOPROTEIN"/>
    <property type="match status" value="1"/>
</dbReference>
<keyword evidence="6" id="KW-1185">Reference proteome</keyword>
<reference evidence="5 6" key="1">
    <citation type="submission" date="2013-02" db="EMBL/GenBank/DDBJ databases">
        <title>The Genome Sequence of Lactobacillus catenaformis F0143.</title>
        <authorList>
            <consortium name="The Broad Institute Genome Sequencing Platform"/>
            <person name="Earl A."/>
            <person name="Ward D."/>
            <person name="Feldgarden M."/>
            <person name="Gevers D."/>
            <person name="Izard J."/>
            <person name="Blanton J.M."/>
            <person name="Mathney J."/>
            <person name="Dewhirst F.E."/>
            <person name="Young S.K."/>
            <person name="Zeng Q."/>
            <person name="Gargeya S."/>
            <person name="Fitzgerald M."/>
            <person name="Haas B."/>
            <person name="Abouelleil A."/>
            <person name="Alvarado L."/>
            <person name="Arachchi H.M."/>
            <person name="Berlin A."/>
            <person name="Chapman S.B."/>
            <person name="Gearin G."/>
            <person name="Goldberg J."/>
            <person name="Griggs A."/>
            <person name="Gujja S."/>
            <person name="Hansen M."/>
            <person name="Heiman D."/>
            <person name="Howarth C."/>
            <person name="Larimer J."/>
            <person name="Lui A."/>
            <person name="MacDonald P.J.P."/>
            <person name="McCowen C."/>
            <person name="Montmayeur A."/>
            <person name="Murphy C."/>
            <person name="Neiman D."/>
            <person name="Pearson M."/>
            <person name="Priest M."/>
            <person name="Roberts A."/>
            <person name="Saif S."/>
            <person name="Shea T."/>
            <person name="Sisk P."/>
            <person name="Stolte C."/>
            <person name="Sykes S."/>
            <person name="Wortman J."/>
            <person name="Nusbaum C."/>
            <person name="Birren B."/>
        </authorList>
    </citation>
    <scope>NUCLEOTIDE SEQUENCE [LARGE SCALE GENOMIC DNA]</scope>
    <source>
        <strain evidence="5 6">OT 569</strain>
    </source>
</reference>
<dbReference type="GO" id="GO:0007155">
    <property type="term" value="P:cell adhesion"/>
    <property type="evidence" value="ECO:0007669"/>
    <property type="project" value="InterPro"/>
</dbReference>
<sequence length="315" mass="35766">MFKKILLVIVVMIALTGCYKKSKNKVIKAKYNIVTSNYVSYDFVRAIIGDNRDISVKLLLKPGSDPHIYEPSSDDIVSIKESSLFIYTGGDSDVWVDKLLKEKKKDQSIKLTDLVKLSEEEKKEGIQEEDHDHNHQEEKEYDEHVWTSPVNAKIIISKLSEKISALDASKKADFSKNAQKYIRKIDSIDKEIRSVVKNAKTKTIVVADRFPFLYFVKEYGLDYRAAFADCAEDTEASTKTLSYLVDYVKRNKISYILKIELSTGKTAKAISDETGAKVRVLNSAHNITADDFEKGVTYVDIMKENIKVLRTVLNA</sequence>
<keyword evidence="3" id="KW-0732">Signal</keyword>
<dbReference type="InterPro" id="IPR006127">
    <property type="entry name" value="ZnuA-like"/>
</dbReference>
<dbReference type="RefSeq" id="WP_004801742.1">
    <property type="nucleotide sequence ID" value="NZ_KB446647.1"/>
</dbReference>
<comment type="similarity">
    <text evidence="1">Belongs to the bacterial solute-binding protein 9 family.</text>
</comment>
<gene>
    <name evidence="5" type="ORF">HMPREF9943_00531</name>
</gene>
<dbReference type="EMBL" id="AGEJ01000010">
    <property type="protein sequence ID" value="EMD17160.1"/>
    <property type="molecule type" value="Genomic_DNA"/>
</dbReference>
<dbReference type="BioCyc" id="ECAT999415-HMP:GTTI-549-MONOMER"/>
<organism evidence="5 6">
    <name type="scientific">Eggerthia catenaformis OT 569 = DSM 20559</name>
    <dbReference type="NCBI Taxonomy" id="999415"/>
    <lineage>
        <taxon>Bacteria</taxon>
        <taxon>Bacillati</taxon>
        <taxon>Bacillota</taxon>
        <taxon>Erysipelotrichia</taxon>
        <taxon>Erysipelotrichales</taxon>
        <taxon>Coprobacillaceae</taxon>
        <taxon>Eggerthia</taxon>
    </lineage>
</organism>
<name>M2Q2M7_9FIRM</name>
<evidence type="ECO:0000313" key="5">
    <source>
        <dbReference type="EMBL" id="EMD17160.1"/>
    </source>
</evidence>
<dbReference type="PANTHER" id="PTHR42953">
    <property type="entry name" value="HIGH-AFFINITY ZINC UPTAKE SYSTEM PROTEIN ZNUA-RELATED"/>
    <property type="match status" value="1"/>
</dbReference>
<dbReference type="SUPFAM" id="SSF53807">
    <property type="entry name" value="Helical backbone' metal receptor"/>
    <property type="match status" value="1"/>
</dbReference>
<dbReference type="GO" id="GO:0046872">
    <property type="term" value="F:metal ion binding"/>
    <property type="evidence" value="ECO:0007669"/>
    <property type="project" value="InterPro"/>
</dbReference>
<feature type="region of interest" description="Disordered" evidence="4">
    <location>
        <begin position="121"/>
        <end position="142"/>
    </location>
</feature>
<dbReference type="Pfam" id="PF01297">
    <property type="entry name" value="ZnuA"/>
    <property type="match status" value="1"/>
</dbReference>
<dbReference type="AlphaFoldDB" id="M2Q2M7"/>
<protein>
    <recommendedName>
        <fullName evidence="7">Zinc transport system substrate-binding protein</fullName>
    </recommendedName>
</protein>
<keyword evidence="2" id="KW-0813">Transport</keyword>
<dbReference type="OrthoDB" id="9810636at2"/>
<evidence type="ECO:0000313" key="6">
    <source>
        <dbReference type="Proteomes" id="UP000011758"/>
    </source>
</evidence>
<dbReference type="Gene3D" id="3.40.50.1980">
    <property type="entry name" value="Nitrogenase molybdenum iron protein domain"/>
    <property type="match status" value="2"/>
</dbReference>
<accession>M2Q2M7</accession>
<evidence type="ECO:0008006" key="7">
    <source>
        <dbReference type="Google" id="ProtNLM"/>
    </source>
</evidence>
<dbReference type="eggNOG" id="COG0803">
    <property type="taxonomic scope" value="Bacteria"/>
</dbReference>
<dbReference type="GO" id="GO:0030001">
    <property type="term" value="P:metal ion transport"/>
    <property type="evidence" value="ECO:0007669"/>
    <property type="project" value="InterPro"/>
</dbReference>
<proteinExistence type="inferred from homology"/>
<dbReference type="Proteomes" id="UP000011758">
    <property type="component" value="Unassembled WGS sequence"/>
</dbReference>
<evidence type="ECO:0000256" key="1">
    <source>
        <dbReference type="ARBA" id="ARBA00011028"/>
    </source>
</evidence>
<dbReference type="PATRIC" id="fig|999415.3.peg.529"/>
<dbReference type="PRINTS" id="PR00691">
    <property type="entry name" value="ADHESINB"/>
</dbReference>
<dbReference type="PANTHER" id="PTHR42953:SF3">
    <property type="entry name" value="HIGH-AFFINITY ZINC UPTAKE SYSTEM PROTEIN ZNUA"/>
    <property type="match status" value="1"/>
</dbReference>
<comment type="caution">
    <text evidence="5">The sequence shown here is derived from an EMBL/GenBank/DDBJ whole genome shotgun (WGS) entry which is preliminary data.</text>
</comment>
<dbReference type="InterPro" id="IPR006129">
    <property type="entry name" value="AdhesinB"/>
</dbReference>
<evidence type="ECO:0000256" key="4">
    <source>
        <dbReference type="SAM" id="MobiDB-lite"/>
    </source>
</evidence>
<dbReference type="InterPro" id="IPR050492">
    <property type="entry name" value="Bact_metal-bind_prot9"/>
</dbReference>